<proteinExistence type="predicted"/>
<feature type="signal peptide" evidence="2">
    <location>
        <begin position="1"/>
        <end position="26"/>
    </location>
</feature>
<dbReference type="Proteomes" id="UP001597474">
    <property type="component" value="Unassembled WGS sequence"/>
</dbReference>
<evidence type="ECO:0000313" key="4">
    <source>
        <dbReference type="EMBL" id="MFD2740057.1"/>
    </source>
</evidence>
<name>A0ABW5U2F2_9RHOB</name>
<dbReference type="RefSeq" id="WP_386374253.1">
    <property type="nucleotide sequence ID" value="NZ_JBHUMP010000008.1"/>
</dbReference>
<organism evidence="4 5">
    <name type="scientific">Sulfitobacter aestuarii</name>
    <dbReference type="NCBI Taxonomy" id="2161676"/>
    <lineage>
        <taxon>Bacteria</taxon>
        <taxon>Pseudomonadati</taxon>
        <taxon>Pseudomonadota</taxon>
        <taxon>Alphaproteobacteria</taxon>
        <taxon>Rhodobacterales</taxon>
        <taxon>Roseobacteraceae</taxon>
        <taxon>Sulfitobacter</taxon>
    </lineage>
</organism>
<sequence>MFSTRKLAAATLALALSAAPASFAMAEETAAPEQQPSADAPQKPETPQATPGQAEIFEEEQLDAFASAVIKVSEIQDSYTQQLENAEDETAQKELIAKAEAEMRVSIEETEGLTFEDYLDINHAAAMDQDLNLKIAQRLQALQANKAG</sequence>
<keyword evidence="2" id="KW-0732">Signal</keyword>
<evidence type="ECO:0000256" key="1">
    <source>
        <dbReference type="SAM" id="MobiDB-lite"/>
    </source>
</evidence>
<dbReference type="Pfam" id="PF13767">
    <property type="entry name" value="DUF4168"/>
    <property type="match status" value="1"/>
</dbReference>
<feature type="chain" id="PRO_5046205056" evidence="2">
    <location>
        <begin position="27"/>
        <end position="148"/>
    </location>
</feature>
<evidence type="ECO:0000313" key="5">
    <source>
        <dbReference type="Proteomes" id="UP001597474"/>
    </source>
</evidence>
<evidence type="ECO:0000259" key="3">
    <source>
        <dbReference type="Pfam" id="PF13767"/>
    </source>
</evidence>
<feature type="region of interest" description="Disordered" evidence="1">
    <location>
        <begin position="24"/>
        <end position="53"/>
    </location>
</feature>
<evidence type="ECO:0000256" key="2">
    <source>
        <dbReference type="SAM" id="SignalP"/>
    </source>
</evidence>
<protein>
    <submittedName>
        <fullName evidence="4">DUF4168 domain-containing protein</fullName>
    </submittedName>
</protein>
<dbReference type="EMBL" id="JBHUMP010000008">
    <property type="protein sequence ID" value="MFD2740057.1"/>
    <property type="molecule type" value="Genomic_DNA"/>
</dbReference>
<keyword evidence="5" id="KW-1185">Reference proteome</keyword>
<comment type="caution">
    <text evidence="4">The sequence shown here is derived from an EMBL/GenBank/DDBJ whole genome shotgun (WGS) entry which is preliminary data.</text>
</comment>
<accession>A0ABW5U2F2</accession>
<feature type="domain" description="DUF4168" evidence="3">
    <location>
        <begin position="59"/>
        <end position="135"/>
    </location>
</feature>
<gene>
    <name evidence="4" type="ORF">ACFSUD_10785</name>
</gene>
<dbReference type="InterPro" id="IPR025433">
    <property type="entry name" value="DUF4168"/>
</dbReference>
<reference evidence="5" key="1">
    <citation type="journal article" date="2019" name="Int. J. Syst. Evol. Microbiol.">
        <title>The Global Catalogue of Microorganisms (GCM) 10K type strain sequencing project: providing services to taxonomists for standard genome sequencing and annotation.</title>
        <authorList>
            <consortium name="The Broad Institute Genomics Platform"/>
            <consortium name="The Broad Institute Genome Sequencing Center for Infectious Disease"/>
            <person name="Wu L."/>
            <person name="Ma J."/>
        </authorList>
    </citation>
    <scope>NUCLEOTIDE SEQUENCE [LARGE SCALE GENOMIC DNA]</scope>
    <source>
        <strain evidence="5">TISTR 2562</strain>
    </source>
</reference>